<keyword evidence="2" id="KW-1185">Reference proteome</keyword>
<gene>
    <name evidence="1" type="ORF">QBC36DRAFT_372384</name>
</gene>
<dbReference type="AlphaFoldDB" id="A0AAN6W8H8"/>
<reference evidence="1" key="1">
    <citation type="journal article" date="2023" name="Mol. Phylogenet. Evol.">
        <title>Genome-scale phylogeny and comparative genomics of the fungal order Sordariales.</title>
        <authorList>
            <person name="Hensen N."/>
            <person name="Bonometti L."/>
            <person name="Westerberg I."/>
            <person name="Brannstrom I.O."/>
            <person name="Guillou S."/>
            <person name="Cros-Aarteil S."/>
            <person name="Calhoun S."/>
            <person name="Haridas S."/>
            <person name="Kuo A."/>
            <person name="Mondo S."/>
            <person name="Pangilinan J."/>
            <person name="Riley R."/>
            <person name="LaButti K."/>
            <person name="Andreopoulos B."/>
            <person name="Lipzen A."/>
            <person name="Chen C."/>
            <person name="Yan M."/>
            <person name="Daum C."/>
            <person name="Ng V."/>
            <person name="Clum A."/>
            <person name="Steindorff A."/>
            <person name="Ohm R.A."/>
            <person name="Martin F."/>
            <person name="Silar P."/>
            <person name="Natvig D.O."/>
            <person name="Lalanne C."/>
            <person name="Gautier V."/>
            <person name="Ament-Velasquez S.L."/>
            <person name="Kruys A."/>
            <person name="Hutchinson M.I."/>
            <person name="Powell A.J."/>
            <person name="Barry K."/>
            <person name="Miller A.N."/>
            <person name="Grigoriev I.V."/>
            <person name="Debuchy R."/>
            <person name="Gladieux P."/>
            <person name="Hiltunen Thoren M."/>
            <person name="Johannesson H."/>
        </authorList>
    </citation>
    <scope>NUCLEOTIDE SEQUENCE</scope>
    <source>
        <strain evidence="1">CBS 892.96</strain>
    </source>
</reference>
<protein>
    <submittedName>
        <fullName evidence="1">Uncharacterized protein</fullName>
    </submittedName>
</protein>
<dbReference type="EMBL" id="MU866173">
    <property type="protein sequence ID" value="KAK4177161.1"/>
    <property type="molecule type" value="Genomic_DNA"/>
</dbReference>
<reference evidence="1" key="2">
    <citation type="submission" date="2023-05" db="EMBL/GenBank/DDBJ databases">
        <authorList>
            <consortium name="Lawrence Berkeley National Laboratory"/>
            <person name="Steindorff A."/>
            <person name="Hensen N."/>
            <person name="Bonometti L."/>
            <person name="Westerberg I."/>
            <person name="Brannstrom I.O."/>
            <person name="Guillou S."/>
            <person name="Cros-Aarteil S."/>
            <person name="Calhoun S."/>
            <person name="Haridas S."/>
            <person name="Kuo A."/>
            <person name="Mondo S."/>
            <person name="Pangilinan J."/>
            <person name="Riley R."/>
            <person name="Labutti K."/>
            <person name="Andreopoulos B."/>
            <person name="Lipzen A."/>
            <person name="Chen C."/>
            <person name="Yanf M."/>
            <person name="Daum C."/>
            <person name="Ng V."/>
            <person name="Clum A."/>
            <person name="Ohm R."/>
            <person name="Martin F."/>
            <person name="Silar P."/>
            <person name="Natvig D."/>
            <person name="Lalanne C."/>
            <person name="Gautier V."/>
            <person name="Ament-Velasquez S.L."/>
            <person name="Kruys A."/>
            <person name="Hutchinson M.I."/>
            <person name="Powell A.J."/>
            <person name="Barry K."/>
            <person name="Miller A.N."/>
            <person name="Grigoriev I.V."/>
            <person name="Debuchy R."/>
            <person name="Gladieux P."/>
            <person name="Thoren M.H."/>
            <person name="Johannesson H."/>
        </authorList>
    </citation>
    <scope>NUCLEOTIDE SEQUENCE</scope>
    <source>
        <strain evidence="1">CBS 892.96</strain>
    </source>
</reference>
<name>A0AAN6W8H8_9PEZI</name>
<organism evidence="1 2">
    <name type="scientific">Triangularia setosa</name>
    <dbReference type="NCBI Taxonomy" id="2587417"/>
    <lineage>
        <taxon>Eukaryota</taxon>
        <taxon>Fungi</taxon>
        <taxon>Dikarya</taxon>
        <taxon>Ascomycota</taxon>
        <taxon>Pezizomycotina</taxon>
        <taxon>Sordariomycetes</taxon>
        <taxon>Sordariomycetidae</taxon>
        <taxon>Sordariales</taxon>
        <taxon>Podosporaceae</taxon>
        <taxon>Triangularia</taxon>
    </lineage>
</organism>
<evidence type="ECO:0000313" key="2">
    <source>
        <dbReference type="Proteomes" id="UP001302321"/>
    </source>
</evidence>
<evidence type="ECO:0000313" key="1">
    <source>
        <dbReference type="EMBL" id="KAK4177161.1"/>
    </source>
</evidence>
<comment type="caution">
    <text evidence="1">The sequence shown here is derived from an EMBL/GenBank/DDBJ whole genome shotgun (WGS) entry which is preliminary data.</text>
</comment>
<sequence>MYYMSREKLIVKTRPDEQPIATIRPWVAERVGRYSGGLLYSQTFHSVQHVVLEVIRPHCPDVVAKVLPKPIIFVQDLSAVGLFSRDSFGCGDRPHLLQHEADYLNRESSECVETKHFVFGTGAGIRSESSKSLHIVPSVHWDEISLATPAEFHMFGEHAPRLHSLPRLLDNLFVSAGEKLMGPGLNISRINAKLRFITRCAGSAPHLAELVAESQKLLDRLELPKTFHENEKPFDDYFFVPQHPMADFVQGLKDLNTRLERKEDMAQLRKLIRDPGKDLMDSIGISIGTAVTEVHLDHEAEHAADATETVKQKVDDLHHYKQEMEDAKSAFDKGITSFKRELEQKRILNILTSVVQVGASVGAAIYTGDADTPLTIGTINQFLGRQVHPPHQPQNRRLRHHLPHPRRWPSLRMHRPPRPPSLLASWGEIDVLADLAFSSLRTSLQNASMPGLDAYNIALKNLVIRGDTLVTALKEARDARVKYLGLVAEKRAKDAPAYNSPSLAKRVWLSNIDV</sequence>
<dbReference type="Proteomes" id="UP001302321">
    <property type="component" value="Unassembled WGS sequence"/>
</dbReference>
<proteinExistence type="predicted"/>
<accession>A0AAN6W8H8</accession>